<evidence type="ECO:0000313" key="2">
    <source>
        <dbReference type="Proteomes" id="UP000290289"/>
    </source>
</evidence>
<dbReference type="AlphaFoldDB" id="A0A498J8B5"/>
<dbReference type="InterPro" id="IPR012340">
    <property type="entry name" value="NA-bd_OB-fold"/>
</dbReference>
<evidence type="ECO:0000313" key="1">
    <source>
        <dbReference type="EMBL" id="RXH91055.1"/>
    </source>
</evidence>
<sequence>MPKIKYTALHSILLDEMQHAVEACTTEMDYEIVASKIEAGSCYEIMGFRTNRMRVLCHMIPRLCSLGKQFSKNCPVCFRLSLDTGSFLQDYNTLYPRLNKVDILTDVIGHVTGVQELEPKQINQRIAHKCDIAIENIRKEEMKITLWEDDFFFFVNGGVICINNCCFHKSKSEAIPWFSNNTEAVKILAPSSKQVNEAQILQIARRVTIDELAFLDLELYVMRKRHSTVSE</sequence>
<reference evidence="1 2" key="1">
    <citation type="submission" date="2018-10" db="EMBL/GenBank/DDBJ databases">
        <title>A high-quality apple genome assembly.</title>
        <authorList>
            <person name="Hu J."/>
        </authorList>
    </citation>
    <scope>NUCLEOTIDE SEQUENCE [LARGE SCALE GENOMIC DNA]</scope>
    <source>
        <strain evidence="2">cv. HFTH1</strain>
        <tissue evidence="1">Young leaf</tissue>
    </source>
</reference>
<keyword evidence="2" id="KW-1185">Reference proteome</keyword>
<proteinExistence type="predicted"/>
<name>A0A498J8B5_MALDO</name>
<dbReference type="Gene3D" id="2.40.50.140">
    <property type="entry name" value="Nucleic acid-binding proteins"/>
    <property type="match status" value="1"/>
</dbReference>
<protein>
    <submittedName>
        <fullName evidence="1">Uncharacterized protein</fullName>
    </submittedName>
</protein>
<comment type="caution">
    <text evidence="1">The sequence shown here is derived from an EMBL/GenBank/DDBJ whole genome shotgun (WGS) entry which is preliminary data.</text>
</comment>
<accession>A0A498J8B5</accession>
<dbReference type="Proteomes" id="UP000290289">
    <property type="component" value="Chromosome 8"/>
</dbReference>
<organism evidence="1 2">
    <name type="scientific">Malus domestica</name>
    <name type="common">Apple</name>
    <name type="synonym">Pyrus malus</name>
    <dbReference type="NCBI Taxonomy" id="3750"/>
    <lineage>
        <taxon>Eukaryota</taxon>
        <taxon>Viridiplantae</taxon>
        <taxon>Streptophyta</taxon>
        <taxon>Embryophyta</taxon>
        <taxon>Tracheophyta</taxon>
        <taxon>Spermatophyta</taxon>
        <taxon>Magnoliopsida</taxon>
        <taxon>eudicotyledons</taxon>
        <taxon>Gunneridae</taxon>
        <taxon>Pentapetalae</taxon>
        <taxon>rosids</taxon>
        <taxon>fabids</taxon>
        <taxon>Rosales</taxon>
        <taxon>Rosaceae</taxon>
        <taxon>Amygdaloideae</taxon>
        <taxon>Maleae</taxon>
        <taxon>Malus</taxon>
    </lineage>
</organism>
<gene>
    <name evidence="1" type="ORF">DVH24_020078</name>
</gene>
<dbReference type="EMBL" id="RDQH01000334">
    <property type="protein sequence ID" value="RXH91055.1"/>
    <property type="molecule type" value="Genomic_DNA"/>
</dbReference>